<feature type="compositionally biased region" description="Basic and acidic residues" evidence="2">
    <location>
        <begin position="287"/>
        <end position="300"/>
    </location>
</feature>
<feature type="region of interest" description="Disordered" evidence="2">
    <location>
        <begin position="609"/>
        <end position="635"/>
    </location>
</feature>
<name>A0AA36JQJ6_9DINO</name>
<dbReference type="AlphaFoldDB" id="A0AA36JQJ6"/>
<evidence type="ECO:0000313" key="4">
    <source>
        <dbReference type="Proteomes" id="UP001178507"/>
    </source>
</evidence>
<feature type="region of interest" description="Disordered" evidence="2">
    <location>
        <begin position="281"/>
        <end position="360"/>
    </location>
</feature>
<dbReference type="Proteomes" id="UP001178507">
    <property type="component" value="Unassembled WGS sequence"/>
</dbReference>
<feature type="coiled-coil region" evidence="1">
    <location>
        <begin position="518"/>
        <end position="545"/>
    </location>
</feature>
<feature type="region of interest" description="Disordered" evidence="2">
    <location>
        <begin position="377"/>
        <end position="445"/>
    </location>
</feature>
<keyword evidence="4" id="KW-1185">Reference proteome</keyword>
<feature type="compositionally biased region" description="Low complexity" evidence="2">
    <location>
        <begin position="301"/>
        <end position="314"/>
    </location>
</feature>
<feature type="compositionally biased region" description="Basic and acidic residues" evidence="2">
    <location>
        <begin position="428"/>
        <end position="445"/>
    </location>
</feature>
<dbReference type="EMBL" id="CAUJNA010003794">
    <property type="protein sequence ID" value="CAJ1409931.1"/>
    <property type="molecule type" value="Genomic_DNA"/>
</dbReference>
<sequence>MTAHGLNYKNGSGYAKQVQSHAQLPRGEGTVREEQRRLERLNQSLWEQRRRLEGEATDLRGKLARAEAQSQREVQELRARLGSCEAAKARQRSELERELALHRAGAEQQRRLRQEQEKEIHDLRQELSQARAVQGRVREQEDELLKLRHDIALREEERRVKDARFNLRNSGAVALSEWRGADESRIEGASDISTASAGAQEAVNKMRLLQEQLRSLEGAGGDQRPIFSEPGLARERRDLEDAFEAPAHLREAQLLAELQQEHLMTIRLHRAARAAIAGSMEASVLSTRRDASREASREAPEQQLRQRPQPLRPETLASPSGTSAGAVLGSDVRSSDARGSPLEAPEEDTRAEARVSPSSCQVLSPALSLEALQSTEAENAAGAMQDSPRSRPLASESHSAGRLPPAQSTQRPEGGIGIIAPLSPSPRQEVEVEKGHEESEMQTRLRELELDRSSWRRRTLLLEEQMQKLQREALAPSTQQARWRPQQLDSEVVSPDNLAAVSCLSVQESSEEVWKKERQQLEVQLAQVCAERDRMMEAANELRADLRRKAPASPMPSASEVMRQALQLASPSAGAEDRFGVTPSPREAPKGGAALVLPIPRAGTCWSESGGSGTVTTPREQEVAPRPPVAGSPVPASWHRFEAKAGVPPWPRASPCSSPCLEVPAARPEPPPLRPCSASLSPPPSATMLLCSIWWRPTRTPTPPAHCGSAMPCGTCLRGALCLRAPGCSTDRLSAHQASTQEARARFQPEAYVGGTYLLVR</sequence>
<feature type="compositionally biased region" description="Polar residues" evidence="2">
    <location>
        <begin position="609"/>
        <end position="618"/>
    </location>
</feature>
<keyword evidence="1" id="KW-0175">Coiled coil</keyword>
<reference evidence="3" key="1">
    <citation type="submission" date="2023-08" db="EMBL/GenBank/DDBJ databases">
        <authorList>
            <person name="Chen Y."/>
            <person name="Shah S."/>
            <person name="Dougan E. K."/>
            <person name="Thang M."/>
            <person name="Chan C."/>
        </authorList>
    </citation>
    <scope>NUCLEOTIDE SEQUENCE</scope>
</reference>
<accession>A0AA36JQJ6</accession>
<comment type="caution">
    <text evidence="3">The sequence shown here is derived from an EMBL/GenBank/DDBJ whole genome shotgun (WGS) entry which is preliminary data.</text>
</comment>
<proteinExistence type="predicted"/>
<evidence type="ECO:0000313" key="3">
    <source>
        <dbReference type="EMBL" id="CAJ1409931.1"/>
    </source>
</evidence>
<evidence type="ECO:0000256" key="1">
    <source>
        <dbReference type="SAM" id="Coils"/>
    </source>
</evidence>
<gene>
    <name evidence="3" type="ORF">EVOR1521_LOCUS30892</name>
</gene>
<organism evidence="3 4">
    <name type="scientific">Effrenium voratum</name>
    <dbReference type="NCBI Taxonomy" id="2562239"/>
    <lineage>
        <taxon>Eukaryota</taxon>
        <taxon>Sar</taxon>
        <taxon>Alveolata</taxon>
        <taxon>Dinophyceae</taxon>
        <taxon>Suessiales</taxon>
        <taxon>Symbiodiniaceae</taxon>
        <taxon>Effrenium</taxon>
    </lineage>
</organism>
<protein>
    <submittedName>
        <fullName evidence="3">Uncharacterized protein</fullName>
    </submittedName>
</protein>
<feature type="region of interest" description="Disordered" evidence="2">
    <location>
        <begin position="1"/>
        <end position="36"/>
    </location>
</feature>
<evidence type="ECO:0000256" key="2">
    <source>
        <dbReference type="SAM" id="MobiDB-lite"/>
    </source>
</evidence>